<feature type="domain" description="Glycosyltransferase subfamily 4-like N-terminal" evidence="2">
    <location>
        <begin position="11"/>
        <end position="178"/>
    </location>
</feature>
<evidence type="ECO:0000313" key="3">
    <source>
        <dbReference type="EMBL" id="ABJ88194.1"/>
    </source>
</evidence>
<organism evidence="3">
    <name type="scientific">Solibacter usitatus (strain Ellin6076)</name>
    <dbReference type="NCBI Taxonomy" id="234267"/>
    <lineage>
        <taxon>Bacteria</taxon>
        <taxon>Pseudomonadati</taxon>
        <taxon>Acidobacteriota</taxon>
        <taxon>Terriglobia</taxon>
        <taxon>Bryobacterales</taxon>
        <taxon>Solibacteraceae</taxon>
        <taxon>Candidatus Solibacter</taxon>
    </lineage>
</organism>
<dbReference type="Gene3D" id="3.40.50.2000">
    <property type="entry name" value="Glycogen Phosphorylase B"/>
    <property type="match status" value="2"/>
</dbReference>
<dbReference type="eggNOG" id="COG0438">
    <property type="taxonomic scope" value="Bacteria"/>
</dbReference>
<dbReference type="OrthoDB" id="9810929at2"/>
<sequence>MNVGITCYPTYGGSGIVATELGMELAARGHEVHFITYANPIRLDPGIPRITYHEVEVSTYPLFQYPPYCLALASRMAEVAQTYKLDLLHVHYAVPHAVSAMLAQQMLAPIRRLPFITTLHGTDITLVGIDPSYFSITKFSIEQSNGITSISDDLRNQTVEVFGVTKEIRVIKNFVNCSLYHSDDEKRGAALYAPNGEKLLIHLSNFRPVKRPLDCIRIFAEVRKQVPARLLMVGDGPERGPAEHLARTFNVQDDVIFLGKQNHVERLIPLAHVLLMPSEMESFGLAALEAMACGVVPVATRVGGVPELITHGEDGFLEEVGDIEAQAARVVSLLTDDDLHYRMAKAGRWNASERFCTDRIIPQYEKHYADVLNAAR</sequence>
<evidence type="ECO:0000259" key="1">
    <source>
        <dbReference type="Pfam" id="PF00534"/>
    </source>
</evidence>
<dbReference type="PANTHER" id="PTHR45947">
    <property type="entry name" value="SULFOQUINOVOSYL TRANSFERASE SQD2"/>
    <property type="match status" value="1"/>
</dbReference>
<reference evidence="3" key="1">
    <citation type="submission" date="2006-10" db="EMBL/GenBank/DDBJ databases">
        <title>Complete sequence of Solibacter usitatus Ellin6076.</title>
        <authorList>
            <consortium name="US DOE Joint Genome Institute"/>
            <person name="Copeland A."/>
            <person name="Lucas S."/>
            <person name="Lapidus A."/>
            <person name="Barry K."/>
            <person name="Detter J.C."/>
            <person name="Glavina del Rio T."/>
            <person name="Hammon N."/>
            <person name="Israni S."/>
            <person name="Dalin E."/>
            <person name="Tice H."/>
            <person name="Pitluck S."/>
            <person name="Thompson L.S."/>
            <person name="Brettin T."/>
            <person name="Bruce D."/>
            <person name="Han C."/>
            <person name="Tapia R."/>
            <person name="Gilna P."/>
            <person name="Schmutz J."/>
            <person name="Larimer F."/>
            <person name="Land M."/>
            <person name="Hauser L."/>
            <person name="Kyrpides N."/>
            <person name="Mikhailova N."/>
            <person name="Janssen P.H."/>
            <person name="Kuske C.R."/>
            <person name="Richardson P."/>
        </authorList>
    </citation>
    <scope>NUCLEOTIDE SEQUENCE</scope>
    <source>
        <strain evidence="3">Ellin6076</strain>
    </source>
</reference>
<dbReference type="KEGG" id="sus:Acid_7283"/>
<dbReference type="InterPro" id="IPR023881">
    <property type="entry name" value="Thiol_BshA"/>
</dbReference>
<dbReference type="GO" id="GO:0016757">
    <property type="term" value="F:glycosyltransferase activity"/>
    <property type="evidence" value="ECO:0007669"/>
    <property type="project" value="InterPro"/>
</dbReference>
<accession>Q01Q76</accession>
<dbReference type="SUPFAM" id="SSF53756">
    <property type="entry name" value="UDP-Glycosyltransferase/glycogen phosphorylase"/>
    <property type="match status" value="1"/>
</dbReference>
<dbReference type="InterPro" id="IPR028098">
    <property type="entry name" value="Glyco_trans_4-like_N"/>
</dbReference>
<proteinExistence type="predicted"/>
<dbReference type="InterPro" id="IPR050194">
    <property type="entry name" value="Glycosyltransferase_grp1"/>
</dbReference>
<dbReference type="EMBL" id="CP000473">
    <property type="protein sequence ID" value="ABJ88194.1"/>
    <property type="molecule type" value="Genomic_DNA"/>
</dbReference>
<dbReference type="HOGENOM" id="CLU_009583_2_5_0"/>
<dbReference type="PANTHER" id="PTHR45947:SF3">
    <property type="entry name" value="SULFOQUINOVOSYL TRANSFERASE SQD2"/>
    <property type="match status" value="1"/>
</dbReference>
<dbReference type="InterPro" id="IPR001296">
    <property type="entry name" value="Glyco_trans_1"/>
</dbReference>
<name>Q01Q76_SOLUE</name>
<dbReference type="InParanoid" id="Q01Q76"/>
<dbReference type="NCBIfam" id="TIGR03999">
    <property type="entry name" value="thiol_BshA"/>
    <property type="match status" value="1"/>
</dbReference>
<gene>
    <name evidence="3" type="ordered locus">Acid_7283</name>
</gene>
<dbReference type="Pfam" id="PF00534">
    <property type="entry name" value="Glycos_transf_1"/>
    <property type="match status" value="1"/>
</dbReference>
<dbReference type="STRING" id="234267.Acid_7283"/>
<dbReference type="CAZy" id="GT4">
    <property type="family name" value="Glycosyltransferase Family 4"/>
</dbReference>
<dbReference type="GO" id="GO:0071793">
    <property type="term" value="P:bacillithiol biosynthetic process"/>
    <property type="evidence" value="ECO:0007669"/>
    <property type="project" value="InterPro"/>
</dbReference>
<evidence type="ECO:0000259" key="2">
    <source>
        <dbReference type="Pfam" id="PF13439"/>
    </source>
</evidence>
<dbReference type="Pfam" id="PF13439">
    <property type="entry name" value="Glyco_transf_4"/>
    <property type="match status" value="1"/>
</dbReference>
<protein>
    <submittedName>
        <fullName evidence="3">Glycosyl transferase, group 1</fullName>
    </submittedName>
</protein>
<dbReference type="AlphaFoldDB" id="Q01Q76"/>
<feature type="domain" description="Glycosyl transferase family 1" evidence="1">
    <location>
        <begin position="193"/>
        <end position="348"/>
    </location>
</feature>
<keyword evidence="3" id="KW-0808">Transferase</keyword>